<name>A0A4Q7LDF6_9BURK</name>
<dbReference type="Proteomes" id="UP000293433">
    <property type="component" value="Unassembled WGS sequence"/>
</dbReference>
<organism evidence="1 2">
    <name type="scientific">Sphaerotilus mobilis</name>
    <dbReference type="NCBI Taxonomy" id="47994"/>
    <lineage>
        <taxon>Bacteria</taxon>
        <taxon>Pseudomonadati</taxon>
        <taxon>Pseudomonadota</taxon>
        <taxon>Betaproteobacteria</taxon>
        <taxon>Burkholderiales</taxon>
        <taxon>Sphaerotilaceae</taxon>
        <taxon>Sphaerotilus</taxon>
    </lineage>
</organism>
<evidence type="ECO:0000313" key="1">
    <source>
        <dbReference type="EMBL" id="RZS52084.1"/>
    </source>
</evidence>
<sequence length="365" mass="38598">MASFALSGAAQAAPLDALVSADNGPAGLRAAGSTGLTFTLARDAANGGLDVLGWRQQAGKAGTSVGNYGGWQAGALWQAGRLKLDGSAWQRHIDDGALTQSLRSWKLGGQWRLNGPDRLDAGLTRPATLWALRASAWGSDARRLTRQTRAALVAGTLDSRLSTLSLERPRDRQTQFDLLMSRALTPAWSLHAALGAGRSRVGNQAVQGTADVAGCPYTLDFGAERLVATPADSCGNALIVAVPNTLLPSAAQPETNYRARLGHLALALRLDQPGWSATMGYERTAWRRERIDALIDARGGTALRASQSLIAELQLDLAPGLAALLRAQAMDHAFLAELPLAYNTQTTGQFSHRYGLVSAGLVARF</sequence>
<proteinExistence type="predicted"/>
<dbReference type="EMBL" id="SGWV01000011">
    <property type="protein sequence ID" value="RZS52084.1"/>
    <property type="molecule type" value="Genomic_DNA"/>
</dbReference>
<dbReference type="AlphaFoldDB" id="A0A4Q7LDF6"/>
<dbReference type="OrthoDB" id="6697115at2"/>
<evidence type="ECO:0000313" key="2">
    <source>
        <dbReference type="Proteomes" id="UP000293433"/>
    </source>
</evidence>
<comment type="caution">
    <text evidence="1">The sequence shown here is derived from an EMBL/GenBank/DDBJ whole genome shotgun (WGS) entry which is preliminary data.</text>
</comment>
<protein>
    <submittedName>
        <fullName evidence="1">Uncharacterized protein</fullName>
    </submittedName>
</protein>
<keyword evidence="2" id="KW-1185">Reference proteome</keyword>
<reference evidence="1 2" key="1">
    <citation type="submission" date="2019-02" db="EMBL/GenBank/DDBJ databases">
        <title>Genomic Encyclopedia of Type Strains, Phase IV (KMG-IV): sequencing the most valuable type-strain genomes for metagenomic binning, comparative biology and taxonomic classification.</title>
        <authorList>
            <person name="Goeker M."/>
        </authorList>
    </citation>
    <scope>NUCLEOTIDE SEQUENCE [LARGE SCALE GENOMIC DNA]</scope>
    <source>
        <strain evidence="1 2">DSM 10617</strain>
    </source>
</reference>
<gene>
    <name evidence="1" type="ORF">EV685_3273</name>
</gene>
<dbReference type="RefSeq" id="WP_130483096.1">
    <property type="nucleotide sequence ID" value="NZ_SGWV01000011.1"/>
</dbReference>
<accession>A0A4Q7LDF6</accession>